<dbReference type="AlphaFoldDB" id="A0A6L5JVV0"/>
<dbReference type="OrthoDB" id="1238765at2"/>
<gene>
    <name evidence="1" type="ORF">GHK24_06235</name>
</gene>
<evidence type="ECO:0000313" key="1">
    <source>
        <dbReference type="EMBL" id="MQY51369.1"/>
    </source>
</evidence>
<dbReference type="InterPro" id="IPR007488">
    <property type="entry name" value="DUF535"/>
</dbReference>
<accession>A0A6L5JVV0</accession>
<organism evidence="1 2">
    <name type="scientific">Rhodocyclus tenuis</name>
    <name type="common">Rhodospirillum tenue</name>
    <dbReference type="NCBI Taxonomy" id="1066"/>
    <lineage>
        <taxon>Bacteria</taxon>
        <taxon>Pseudomonadati</taxon>
        <taxon>Pseudomonadota</taxon>
        <taxon>Betaproteobacteria</taxon>
        <taxon>Rhodocyclales</taxon>
        <taxon>Rhodocyclaceae</taxon>
        <taxon>Rhodocyclus</taxon>
    </lineage>
</organism>
<evidence type="ECO:0000313" key="2">
    <source>
        <dbReference type="Proteomes" id="UP000480275"/>
    </source>
</evidence>
<dbReference type="PANTHER" id="PTHR38785:SF1">
    <property type="entry name" value="HOMOLOG OF VIRK"/>
    <property type="match status" value="1"/>
</dbReference>
<comment type="caution">
    <text evidence="1">The sequence shown here is derived from an EMBL/GenBank/DDBJ whole genome shotgun (WGS) entry which is preliminary data.</text>
</comment>
<dbReference type="Proteomes" id="UP000480275">
    <property type="component" value="Unassembled WGS sequence"/>
</dbReference>
<protein>
    <submittedName>
        <fullName evidence="1">DUF535 domain-containing protein</fullName>
    </submittedName>
</protein>
<proteinExistence type="predicted"/>
<sequence length="327" mass="36952">MNLNHLQAYCQSVSHVWGLNRTRRAVRVSRYLLRGLINPLAAFHWSSAVRSVPELQLCLTHNPRFLLKPSRHYLNRHYSFAQRAAVIASHHAVLARLLAPEQRLLLVSGQSIRLAEIMGKRGTPYAITLCRTDKFDREGELILGLRDSAQQRDVFRLAFSLHATMKTLSLEIGCIQGVRSPDARELIKVATKECHGIRPKNLLLEALMPLARVWNVGTVFGVSNASRVYRSAATFADYDTLWSEVGGIAEAGGRFRLPLTLAHRELSEIPNHHRSEYRKRNALRSDLAEKVATTATALLRDSVERADRLWHETNRPAPKQRPKVSLA</sequence>
<name>A0A6L5JVV0_RHOTE</name>
<dbReference type="PANTHER" id="PTHR38785">
    <property type="entry name" value="HOMOLOG OF VIRK"/>
    <property type="match status" value="1"/>
</dbReference>
<dbReference type="Pfam" id="PF04393">
    <property type="entry name" value="DUF535"/>
    <property type="match status" value="1"/>
</dbReference>
<reference evidence="1 2" key="1">
    <citation type="submission" date="2019-10" db="EMBL/GenBank/DDBJ databases">
        <title>Whole-genome sequence of the purple nonsulfur photosynthetic bacterium Rhodocyclus tenuis.</title>
        <authorList>
            <person name="Kyndt J.A."/>
            <person name="Meyer T.E."/>
        </authorList>
    </citation>
    <scope>NUCLEOTIDE SEQUENCE [LARGE SCALE GENOMIC DNA]</scope>
    <source>
        <strain evidence="1 2">DSM 110</strain>
    </source>
</reference>
<dbReference type="GO" id="GO:0006974">
    <property type="term" value="P:DNA damage response"/>
    <property type="evidence" value="ECO:0007669"/>
    <property type="project" value="TreeGrafter"/>
</dbReference>
<dbReference type="EMBL" id="WIXJ01000003">
    <property type="protein sequence ID" value="MQY51369.1"/>
    <property type="molecule type" value="Genomic_DNA"/>
</dbReference>